<dbReference type="CDD" id="cd16444">
    <property type="entry name" value="LipB"/>
    <property type="match status" value="1"/>
</dbReference>
<dbReference type="NCBIfam" id="NF010925">
    <property type="entry name" value="PRK14345.1"/>
    <property type="match status" value="1"/>
</dbReference>
<comment type="catalytic activity">
    <reaction evidence="5 6">
        <text>octanoyl-[ACP] + L-lysyl-[protein] = N(6)-octanoyl-L-lysyl-[protein] + holo-[ACP] + H(+)</text>
        <dbReference type="Rhea" id="RHEA:17665"/>
        <dbReference type="Rhea" id="RHEA-COMP:9636"/>
        <dbReference type="Rhea" id="RHEA-COMP:9685"/>
        <dbReference type="Rhea" id="RHEA-COMP:9752"/>
        <dbReference type="Rhea" id="RHEA-COMP:9928"/>
        <dbReference type="ChEBI" id="CHEBI:15378"/>
        <dbReference type="ChEBI" id="CHEBI:29969"/>
        <dbReference type="ChEBI" id="CHEBI:64479"/>
        <dbReference type="ChEBI" id="CHEBI:78463"/>
        <dbReference type="ChEBI" id="CHEBI:78809"/>
        <dbReference type="EC" id="2.3.1.181"/>
    </reaction>
</comment>
<dbReference type="InterPro" id="IPR004143">
    <property type="entry name" value="BPL_LPL_catalytic"/>
</dbReference>
<dbReference type="EMBL" id="JAVKGT010000007">
    <property type="protein sequence ID" value="MDR5711253.1"/>
    <property type="molecule type" value="Genomic_DNA"/>
</dbReference>
<keyword evidence="2 5" id="KW-0808">Transferase</keyword>
<protein>
    <recommendedName>
        <fullName evidence="5 6">Octanoyltransferase</fullName>
        <ecNumber evidence="5 6">2.3.1.181</ecNumber>
    </recommendedName>
    <alternativeName>
        <fullName evidence="5">Lipoate-protein ligase B</fullName>
    </alternativeName>
    <alternativeName>
        <fullName evidence="5">Lipoyl/octanoyl transferase</fullName>
    </alternativeName>
    <alternativeName>
        <fullName evidence="5">Octanoyl-[acyl-carrier-protein]-protein N-octanoyltransferase</fullName>
    </alternativeName>
</protein>
<dbReference type="InterPro" id="IPR020605">
    <property type="entry name" value="Octanoyltransferase_CS"/>
</dbReference>
<comment type="miscellaneous">
    <text evidence="5">In the reaction, the free carboxyl group of octanoic acid is attached via an amide linkage to the epsilon-amino group of a specific lysine residue of lipoyl domains of lipoate-dependent enzymes.</text>
</comment>
<sequence length="246" mass="27310">MTLEFRTLGFDPELVDYTEAFQLQQRLHDDVMEDPSRSTVLLLEHADVYTAGKRTEPHERPQDGTPVVDVDRGGKITWHGRGQLVGYPILHLEHRTLVKKYVCTLEDVIMKVLKEDYGIESTRVEGRTGVWILGDPAAGRPDRKIAAIGIRVHRAVTTHGFALNCSNEQTPFENIIPCGITDADTTSITREIGRTVTPAEVAPRIEQELRTALPPLILKDPAEAHGDTTTLVTDCSVSTQKKEVPA</sequence>
<dbReference type="PANTHER" id="PTHR10993">
    <property type="entry name" value="OCTANOYLTRANSFERASE"/>
    <property type="match status" value="1"/>
</dbReference>
<feature type="site" description="Lowers pKa of active site Cys" evidence="5">
    <location>
        <position position="144"/>
    </location>
</feature>
<evidence type="ECO:0000256" key="6">
    <source>
        <dbReference type="PIRNR" id="PIRNR016262"/>
    </source>
</evidence>
<comment type="caution">
    <text evidence="8">The sequence shown here is derived from an EMBL/GenBank/DDBJ whole genome shotgun (WGS) entry which is preliminary data.</text>
</comment>
<dbReference type="GO" id="GO:0033819">
    <property type="term" value="F:lipoyl(octanoyl) transferase activity"/>
    <property type="evidence" value="ECO:0007669"/>
    <property type="project" value="UniProtKB-EC"/>
</dbReference>
<keyword evidence="9" id="KW-1185">Reference proteome</keyword>
<dbReference type="RefSeq" id="WP_310536639.1">
    <property type="nucleotide sequence ID" value="NZ_BAAAOC010000010.1"/>
</dbReference>
<evidence type="ECO:0000259" key="7">
    <source>
        <dbReference type="PROSITE" id="PS51733"/>
    </source>
</evidence>
<comment type="function">
    <text evidence="4 5 6">Catalyzes the transfer of endogenously produced octanoic acid from octanoyl-acyl-carrier-protein onto the lipoyl domains of lipoate-dependent enzymes. Lipoyl-ACP can also act as a substrate although octanoyl-ACP is likely to be the physiological substrate.</text>
</comment>
<dbReference type="InterPro" id="IPR045864">
    <property type="entry name" value="aa-tRNA-synth_II/BPL/LPL"/>
</dbReference>
<dbReference type="Proteomes" id="UP001260872">
    <property type="component" value="Unassembled WGS sequence"/>
</dbReference>
<keyword evidence="3 5" id="KW-0012">Acyltransferase</keyword>
<feature type="binding site" evidence="5">
    <location>
        <begin position="72"/>
        <end position="79"/>
    </location>
    <ligand>
        <name>substrate</name>
    </ligand>
</feature>
<evidence type="ECO:0000256" key="5">
    <source>
        <dbReference type="HAMAP-Rule" id="MF_00013"/>
    </source>
</evidence>
<dbReference type="PROSITE" id="PS51733">
    <property type="entry name" value="BPL_LPL_CATALYTIC"/>
    <property type="match status" value="1"/>
</dbReference>
<dbReference type="EC" id="2.3.1.181" evidence="5 6"/>
<evidence type="ECO:0000256" key="2">
    <source>
        <dbReference type="ARBA" id="ARBA00022679"/>
    </source>
</evidence>
<dbReference type="SUPFAM" id="SSF55681">
    <property type="entry name" value="Class II aaRS and biotin synthetases"/>
    <property type="match status" value="1"/>
</dbReference>
<comment type="similarity">
    <text evidence="5 6">Belongs to the LipB family.</text>
</comment>
<keyword evidence="5" id="KW-0963">Cytoplasm</keyword>
<evidence type="ECO:0000313" key="8">
    <source>
        <dbReference type="EMBL" id="MDR5711253.1"/>
    </source>
</evidence>
<evidence type="ECO:0000256" key="1">
    <source>
        <dbReference type="ARBA" id="ARBA00004821"/>
    </source>
</evidence>
<organism evidence="8 9">
    <name type="scientific">Nesterenkonia flava</name>
    <dbReference type="NCBI Taxonomy" id="469799"/>
    <lineage>
        <taxon>Bacteria</taxon>
        <taxon>Bacillati</taxon>
        <taxon>Actinomycetota</taxon>
        <taxon>Actinomycetes</taxon>
        <taxon>Micrococcales</taxon>
        <taxon>Micrococcaceae</taxon>
        <taxon>Nesterenkonia</taxon>
    </lineage>
</organism>
<dbReference type="Pfam" id="PF21948">
    <property type="entry name" value="LplA-B_cat"/>
    <property type="match status" value="1"/>
</dbReference>
<dbReference type="PIRSF" id="PIRSF016262">
    <property type="entry name" value="LPLase"/>
    <property type="match status" value="1"/>
</dbReference>
<proteinExistence type="inferred from homology"/>
<evidence type="ECO:0000256" key="3">
    <source>
        <dbReference type="ARBA" id="ARBA00023315"/>
    </source>
</evidence>
<dbReference type="InterPro" id="IPR000544">
    <property type="entry name" value="Octanoyltransferase"/>
</dbReference>
<feature type="domain" description="BPL/LPL catalytic" evidence="7">
    <location>
        <begin position="34"/>
        <end position="217"/>
    </location>
</feature>
<comment type="pathway">
    <text evidence="1 5 6">Protein modification; protein lipoylation via endogenous pathway; protein N(6)-(lipoyl)lysine from octanoyl-[acyl-carrier-protein]: step 1/2.</text>
</comment>
<dbReference type="Gene3D" id="3.30.930.10">
    <property type="entry name" value="Bira Bifunctional Protein, Domain 2"/>
    <property type="match status" value="1"/>
</dbReference>
<dbReference type="HAMAP" id="MF_00013">
    <property type="entry name" value="LipB"/>
    <property type="match status" value="1"/>
</dbReference>
<feature type="binding site" evidence="5">
    <location>
        <begin position="147"/>
        <end position="149"/>
    </location>
    <ligand>
        <name>substrate</name>
    </ligand>
</feature>
<feature type="binding site" evidence="5">
    <location>
        <begin position="160"/>
        <end position="162"/>
    </location>
    <ligand>
        <name>substrate</name>
    </ligand>
</feature>
<name>A0ABU1FRG2_9MICC</name>
<dbReference type="PROSITE" id="PS01313">
    <property type="entry name" value="LIPB"/>
    <property type="match status" value="1"/>
</dbReference>
<accession>A0ABU1FRG2</accession>
<reference evidence="9" key="1">
    <citation type="submission" date="2023-07" db="EMBL/GenBank/DDBJ databases">
        <title>Description of three actinobacteria isolated from air of manufacturing shop in a pharmaceutical factory.</title>
        <authorList>
            <person name="Zhang D.-F."/>
        </authorList>
    </citation>
    <scope>NUCLEOTIDE SEQUENCE [LARGE SCALE GENOMIC DNA]</scope>
    <source>
        <strain evidence="9">CCTCC AB 207010</strain>
    </source>
</reference>
<comment type="subcellular location">
    <subcellularLocation>
        <location evidence="5">Cytoplasm</location>
    </subcellularLocation>
</comment>
<gene>
    <name evidence="5 8" type="primary">lipB</name>
    <name evidence="8" type="ORF">RH857_03750</name>
</gene>
<evidence type="ECO:0000313" key="9">
    <source>
        <dbReference type="Proteomes" id="UP001260872"/>
    </source>
</evidence>
<dbReference type="PANTHER" id="PTHR10993:SF7">
    <property type="entry name" value="LIPOYLTRANSFERASE 2, MITOCHONDRIAL-RELATED"/>
    <property type="match status" value="1"/>
</dbReference>
<dbReference type="NCBIfam" id="TIGR00214">
    <property type="entry name" value="lipB"/>
    <property type="match status" value="1"/>
</dbReference>
<evidence type="ECO:0000256" key="4">
    <source>
        <dbReference type="ARBA" id="ARBA00024732"/>
    </source>
</evidence>
<feature type="active site" description="Acyl-thioester intermediate" evidence="5">
    <location>
        <position position="178"/>
    </location>
</feature>